<organism evidence="1 2">
    <name type="scientific">Pseudomonas migulae</name>
    <dbReference type="NCBI Taxonomy" id="78543"/>
    <lineage>
        <taxon>Bacteria</taxon>
        <taxon>Pseudomonadati</taxon>
        <taxon>Pseudomonadota</taxon>
        <taxon>Gammaproteobacteria</taxon>
        <taxon>Pseudomonadales</taxon>
        <taxon>Pseudomonadaceae</taxon>
        <taxon>Pseudomonas</taxon>
    </lineage>
</organism>
<dbReference type="RefSeq" id="WP_192416601.1">
    <property type="nucleotide sequence ID" value="NZ_CP093428.1"/>
</dbReference>
<evidence type="ECO:0000313" key="1">
    <source>
        <dbReference type="EMBL" id="WGK93057.1"/>
    </source>
</evidence>
<name>A0ABY8N463_9PSED</name>
<dbReference type="Proteomes" id="UP001243713">
    <property type="component" value="Chromosome"/>
</dbReference>
<dbReference type="EMBL" id="CP093428">
    <property type="protein sequence ID" value="WGK93057.1"/>
    <property type="molecule type" value="Genomic_DNA"/>
</dbReference>
<reference evidence="1 2" key="1">
    <citation type="submission" date="2022-03" db="EMBL/GenBank/DDBJ databases">
        <title>Plant growth promoting endophytes with ACC deaminase activity.</title>
        <authorList>
            <person name="Charles T."/>
            <person name="Van Dyk A."/>
            <person name="Cheng J."/>
            <person name="Heil J."/>
        </authorList>
    </citation>
    <scope>NUCLEOTIDE SEQUENCE [LARGE SCALE GENOMIC DNA]</scope>
    <source>
        <strain evidence="1 2">8R6</strain>
    </source>
</reference>
<evidence type="ECO:0000313" key="2">
    <source>
        <dbReference type="Proteomes" id="UP001243713"/>
    </source>
</evidence>
<sequence length="62" mass="6866">MVHSIAIISGTPPYPTRAAEKAGPIDSDDRKFRCMRTESAALREAKKTVEAIHGFIFQAMVF</sequence>
<protein>
    <submittedName>
        <fullName evidence="1">Uncharacterized protein</fullName>
    </submittedName>
</protein>
<gene>
    <name evidence="1" type="ORF">MOQ58_12995</name>
</gene>
<proteinExistence type="predicted"/>
<accession>A0ABY8N463</accession>
<keyword evidence="2" id="KW-1185">Reference proteome</keyword>